<dbReference type="InterPro" id="IPR050109">
    <property type="entry name" value="HTH-type_TetR-like_transc_reg"/>
</dbReference>
<feature type="DNA-binding region" description="H-T-H motif" evidence="5">
    <location>
        <begin position="26"/>
        <end position="45"/>
    </location>
</feature>
<dbReference type="SUPFAM" id="SSF48498">
    <property type="entry name" value="Tetracyclin repressor-like, C-terminal domain"/>
    <property type="match status" value="1"/>
</dbReference>
<keyword evidence="3 5" id="KW-0238">DNA-binding</keyword>
<dbReference type="PRINTS" id="PR00455">
    <property type="entry name" value="HTHTETR"/>
</dbReference>
<dbReference type="InterPro" id="IPR001647">
    <property type="entry name" value="HTH_TetR"/>
</dbReference>
<dbReference type="Proteomes" id="UP001257060">
    <property type="component" value="Unassembled WGS sequence"/>
</dbReference>
<keyword evidence="8" id="KW-1185">Reference proteome</keyword>
<organism evidence="7 8">
    <name type="scientific">Halogeometricum salsisoli</name>
    <dbReference type="NCBI Taxonomy" id="2950536"/>
    <lineage>
        <taxon>Archaea</taxon>
        <taxon>Methanobacteriati</taxon>
        <taxon>Methanobacteriota</taxon>
        <taxon>Stenosarchaea group</taxon>
        <taxon>Halobacteria</taxon>
        <taxon>Halobacteriales</taxon>
        <taxon>Haloferacaceae</taxon>
        <taxon>Halogeometricum</taxon>
    </lineage>
</organism>
<dbReference type="RefSeq" id="WP_310925396.1">
    <property type="nucleotide sequence ID" value="NZ_JAMQOP010000003.1"/>
</dbReference>
<evidence type="ECO:0000313" key="8">
    <source>
        <dbReference type="Proteomes" id="UP001257060"/>
    </source>
</evidence>
<keyword evidence="4" id="KW-0804">Transcription</keyword>
<dbReference type="InterPro" id="IPR001387">
    <property type="entry name" value="Cro/C1-type_HTH"/>
</dbReference>
<gene>
    <name evidence="7" type="ORF">NDI76_17260</name>
</gene>
<dbReference type="Pfam" id="PF00440">
    <property type="entry name" value="TetR_N"/>
    <property type="match status" value="1"/>
</dbReference>
<evidence type="ECO:0000256" key="2">
    <source>
        <dbReference type="ARBA" id="ARBA00023015"/>
    </source>
</evidence>
<proteinExistence type="predicted"/>
<evidence type="ECO:0000256" key="5">
    <source>
        <dbReference type="PROSITE-ProRule" id="PRU00335"/>
    </source>
</evidence>
<dbReference type="Gene3D" id="1.10.357.10">
    <property type="entry name" value="Tetracycline Repressor, domain 2"/>
    <property type="match status" value="1"/>
</dbReference>
<accession>A0ABU2GI80</accession>
<name>A0ABU2GI80_9EURY</name>
<dbReference type="CDD" id="cd00093">
    <property type="entry name" value="HTH_XRE"/>
    <property type="match status" value="1"/>
</dbReference>
<dbReference type="InterPro" id="IPR009057">
    <property type="entry name" value="Homeodomain-like_sf"/>
</dbReference>
<dbReference type="PROSITE" id="PS01081">
    <property type="entry name" value="HTH_TETR_1"/>
    <property type="match status" value="1"/>
</dbReference>
<keyword evidence="2" id="KW-0805">Transcription regulation</keyword>
<evidence type="ECO:0000259" key="6">
    <source>
        <dbReference type="PROSITE" id="PS50977"/>
    </source>
</evidence>
<dbReference type="PROSITE" id="PS50977">
    <property type="entry name" value="HTH_TETR_2"/>
    <property type="match status" value="1"/>
</dbReference>
<dbReference type="PANTHER" id="PTHR30055:SF234">
    <property type="entry name" value="HTH-TYPE TRANSCRIPTIONAL REGULATOR BETI"/>
    <property type="match status" value="1"/>
</dbReference>
<dbReference type="InterPro" id="IPR039538">
    <property type="entry name" value="BetI_C"/>
</dbReference>
<dbReference type="InterPro" id="IPR036271">
    <property type="entry name" value="Tet_transcr_reg_TetR-rel_C_sf"/>
</dbReference>
<dbReference type="EMBL" id="JAMQOP010000003">
    <property type="protein sequence ID" value="MDS0300500.1"/>
    <property type="molecule type" value="Genomic_DNA"/>
</dbReference>
<comment type="caution">
    <text evidence="7">The sequence shown here is derived from an EMBL/GenBank/DDBJ whole genome shotgun (WGS) entry which is preliminary data.</text>
</comment>
<dbReference type="Pfam" id="PF13977">
    <property type="entry name" value="TetR_C_6"/>
    <property type="match status" value="1"/>
</dbReference>
<reference evidence="7 8" key="1">
    <citation type="submission" date="2022-06" db="EMBL/GenBank/DDBJ databases">
        <title>Halogeometricum sp. a new haloarchaeum isolate from saline soil.</title>
        <authorList>
            <person name="Strakova D."/>
            <person name="Galisteo C."/>
            <person name="Sanchez-Porro C."/>
            <person name="Ventosa A."/>
        </authorList>
    </citation>
    <scope>NUCLEOTIDE SEQUENCE [LARGE SCALE GENOMIC DNA]</scope>
    <source>
        <strain evidence="7 8">S1BR25-6</strain>
    </source>
</reference>
<evidence type="ECO:0000256" key="1">
    <source>
        <dbReference type="ARBA" id="ARBA00022491"/>
    </source>
</evidence>
<dbReference type="PANTHER" id="PTHR30055">
    <property type="entry name" value="HTH-TYPE TRANSCRIPTIONAL REGULATOR RUTR"/>
    <property type="match status" value="1"/>
</dbReference>
<keyword evidence="1" id="KW-0678">Repressor</keyword>
<dbReference type="InterPro" id="IPR023772">
    <property type="entry name" value="DNA-bd_HTH_TetR-type_CS"/>
</dbReference>
<sequence>MSSDAADAIMDGTHSALRARGYAELTMRDIADEAGVSKAALHYHFDGKRDLLRSFLDRLLERFEARLDGVTGADPEARLLSLVETVLLPPADGDPHEFRTALLEIEAQAPYDEAYRARLERFDEAFADRVRSLLAAGVADGTFDESVDPDEASSFVVTYVKGARTRNVAVGASLDDSFAAFRRYVRRTLLADPPEEGVAAE</sequence>
<protein>
    <submittedName>
        <fullName evidence="7">TetR/AcrR family transcriptional regulator</fullName>
    </submittedName>
</protein>
<feature type="domain" description="HTH tetR-type" evidence="6">
    <location>
        <begin position="3"/>
        <end position="63"/>
    </location>
</feature>
<evidence type="ECO:0000313" key="7">
    <source>
        <dbReference type="EMBL" id="MDS0300500.1"/>
    </source>
</evidence>
<evidence type="ECO:0000256" key="3">
    <source>
        <dbReference type="ARBA" id="ARBA00023125"/>
    </source>
</evidence>
<evidence type="ECO:0000256" key="4">
    <source>
        <dbReference type="ARBA" id="ARBA00023163"/>
    </source>
</evidence>
<dbReference type="SUPFAM" id="SSF46689">
    <property type="entry name" value="Homeodomain-like"/>
    <property type="match status" value="1"/>
</dbReference>